<name>A0ACA9SE84_9GLOM</name>
<gene>
    <name evidence="1" type="ORF">RPERSI_LOCUS29052</name>
</gene>
<dbReference type="Proteomes" id="UP000789920">
    <property type="component" value="Unassembled WGS sequence"/>
</dbReference>
<evidence type="ECO:0000313" key="2">
    <source>
        <dbReference type="Proteomes" id="UP000789920"/>
    </source>
</evidence>
<organism evidence="1 2">
    <name type="scientific">Racocetra persica</name>
    <dbReference type="NCBI Taxonomy" id="160502"/>
    <lineage>
        <taxon>Eukaryota</taxon>
        <taxon>Fungi</taxon>
        <taxon>Fungi incertae sedis</taxon>
        <taxon>Mucoromycota</taxon>
        <taxon>Glomeromycotina</taxon>
        <taxon>Glomeromycetes</taxon>
        <taxon>Diversisporales</taxon>
        <taxon>Gigasporaceae</taxon>
        <taxon>Racocetra</taxon>
    </lineage>
</organism>
<keyword evidence="2" id="KW-1185">Reference proteome</keyword>
<protein>
    <submittedName>
        <fullName evidence="1">165_t:CDS:1</fullName>
    </submittedName>
</protein>
<sequence length="45" mass="5033">QVKVDRLQIHITLTCSLCSSETKYYNKREGDDFSKSIAGAGLLSR</sequence>
<comment type="caution">
    <text evidence="1">The sequence shown here is derived from an EMBL/GenBank/DDBJ whole genome shotgun (WGS) entry which is preliminary data.</text>
</comment>
<dbReference type="EMBL" id="CAJVQC010108080">
    <property type="protein sequence ID" value="CAG8834045.1"/>
    <property type="molecule type" value="Genomic_DNA"/>
</dbReference>
<reference evidence="1" key="1">
    <citation type="submission" date="2021-06" db="EMBL/GenBank/DDBJ databases">
        <authorList>
            <person name="Kallberg Y."/>
            <person name="Tangrot J."/>
            <person name="Rosling A."/>
        </authorList>
    </citation>
    <scope>NUCLEOTIDE SEQUENCE</scope>
    <source>
        <strain evidence="1">MA461A</strain>
    </source>
</reference>
<evidence type="ECO:0000313" key="1">
    <source>
        <dbReference type="EMBL" id="CAG8834045.1"/>
    </source>
</evidence>
<feature type="non-terminal residue" evidence="1">
    <location>
        <position position="1"/>
    </location>
</feature>
<proteinExistence type="predicted"/>
<feature type="non-terminal residue" evidence="1">
    <location>
        <position position="45"/>
    </location>
</feature>
<accession>A0ACA9SE84</accession>